<dbReference type="Gene3D" id="2.40.160.40">
    <property type="entry name" value="monomeric porin ompg"/>
    <property type="match status" value="1"/>
</dbReference>
<dbReference type="AlphaFoldDB" id="A0A7D9D3M3"/>
<dbReference type="SUPFAM" id="SSF56925">
    <property type="entry name" value="OMPA-like"/>
    <property type="match status" value="1"/>
</dbReference>
<protein>
    <recommendedName>
        <fullName evidence="4">Outer membrane protein beta-barrel domain-containing protein</fullName>
    </recommendedName>
</protein>
<name>A0A7D9D3M3_9GAMM</name>
<accession>A0A7D9D3M3</accession>
<feature type="chain" id="PRO_5027818044" description="Outer membrane protein beta-barrel domain-containing protein" evidence="2">
    <location>
        <begin position="24"/>
        <end position="251"/>
    </location>
</feature>
<evidence type="ECO:0000256" key="1">
    <source>
        <dbReference type="ARBA" id="ARBA00022729"/>
    </source>
</evidence>
<dbReference type="EMBL" id="LR633967">
    <property type="protein sequence ID" value="VUX56346.1"/>
    <property type="molecule type" value="Genomic_DNA"/>
</dbReference>
<proteinExistence type="predicted"/>
<evidence type="ECO:0000256" key="2">
    <source>
        <dbReference type="SAM" id="SignalP"/>
    </source>
</evidence>
<dbReference type="InterPro" id="IPR053713">
    <property type="entry name" value="Bact_OM_Channel_sf"/>
</dbReference>
<reference evidence="3" key="1">
    <citation type="submission" date="2019-07" db="EMBL/GenBank/DDBJ databases">
        <authorList>
            <person name="Weber M."/>
            <person name="Kostadinov I."/>
            <person name="Kostadinov D I."/>
        </authorList>
    </citation>
    <scope>NUCLEOTIDE SEQUENCE</scope>
    <source>
        <strain evidence="3">Gfbio:sag-sample-m06:053724c1-46a9-4a36-b237-ea2bf867836b</strain>
    </source>
</reference>
<gene>
    <name evidence="3" type="ORF">JTBM06_V1_660002</name>
</gene>
<feature type="signal peptide" evidence="2">
    <location>
        <begin position="1"/>
        <end position="23"/>
    </location>
</feature>
<dbReference type="InterPro" id="IPR011250">
    <property type="entry name" value="OMP/PagP_B-barrel"/>
</dbReference>
<evidence type="ECO:0008006" key="4">
    <source>
        <dbReference type="Google" id="ProtNLM"/>
    </source>
</evidence>
<sequence>MNSGRMKYWMLMLVFLAPTISSAAETEWLVAPYIWLPDITLDQSPGGSGGISGSDLLDKTDSAGMIRIEAARNRWGFTVDYLWIAVSDGATIPSPSPSPPPLGANLIVELDASLIELGGFFRPSGTDSGVNYLFGVRNINIEKTLLATPVGGGPTQRFDGDSDFTDVYGGARYLYRISDNWDLNLRGDYSFGDSEGTWNLLASVGYRFNKTFALNLGYRHLAIEFEENVSGGVTTTDLEFSGPLLGFLFRF</sequence>
<organism evidence="3">
    <name type="scientific">uncultured Woeseiaceae bacterium</name>
    <dbReference type="NCBI Taxonomy" id="1983305"/>
    <lineage>
        <taxon>Bacteria</taxon>
        <taxon>Pseudomonadati</taxon>
        <taxon>Pseudomonadota</taxon>
        <taxon>Gammaproteobacteria</taxon>
        <taxon>Woeseiales</taxon>
        <taxon>Woeseiaceae</taxon>
        <taxon>environmental samples</taxon>
    </lineage>
</organism>
<evidence type="ECO:0000313" key="3">
    <source>
        <dbReference type="EMBL" id="VUX56346.1"/>
    </source>
</evidence>
<keyword evidence="1 2" id="KW-0732">Signal</keyword>